<dbReference type="GO" id="GO:0005576">
    <property type="term" value="C:extracellular region"/>
    <property type="evidence" value="ECO:0007669"/>
    <property type="project" value="UniProtKB-SubCell"/>
</dbReference>
<dbReference type="GO" id="GO:0098552">
    <property type="term" value="C:side of membrane"/>
    <property type="evidence" value="ECO:0007669"/>
    <property type="project" value="UniProtKB-KW"/>
</dbReference>
<reference evidence="12 13" key="1">
    <citation type="journal article" date="2018" name="Nat. Ecol. Evol.">
        <title>Pezizomycetes genomes reveal the molecular basis of ectomycorrhizal truffle lifestyle.</title>
        <authorList>
            <person name="Murat C."/>
            <person name="Payen T."/>
            <person name="Noel B."/>
            <person name="Kuo A."/>
            <person name="Morin E."/>
            <person name="Chen J."/>
            <person name="Kohler A."/>
            <person name="Krizsan K."/>
            <person name="Balestrini R."/>
            <person name="Da Silva C."/>
            <person name="Montanini B."/>
            <person name="Hainaut M."/>
            <person name="Levati E."/>
            <person name="Barry K.W."/>
            <person name="Belfiori B."/>
            <person name="Cichocki N."/>
            <person name="Clum A."/>
            <person name="Dockter R.B."/>
            <person name="Fauchery L."/>
            <person name="Guy J."/>
            <person name="Iotti M."/>
            <person name="Le Tacon F."/>
            <person name="Lindquist E.A."/>
            <person name="Lipzen A."/>
            <person name="Malagnac F."/>
            <person name="Mello A."/>
            <person name="Molinier V."/>
            <person name="Miyauchi S."/>
            <person name="Poulain J."/>
            <person name="Riccioni C."/>
            <person name="Rubini A."/>
            <person name="Sitrit Y."/>
            <person name="Splivallo R."/>
            <person name="Traeger S."/>
            <person name="Wang M."/>
            <person name="Zifcakova L."/>
            <person name="Wipf D."/>
            <person name="Zambonelli A."/>
            <person name="Paolocci F."/>
            <person name="Nowrousian M."/>
            <person name="Ottonello S."/>
            <person name="Baldrian P."/>
            <person name="Spatafora J.W."/>
            <person name="Henrissat B."/>
            <person name="Nagy L.G."/>
            <person name="Aury J.M."/>
            <person name="Wincker P."/>
            <person name="Grigoriev I.V."/>
            <person name="Bonfante P."/>
            <person name="Martin F.M."/>
        </authorList>
    </citation>
    <scope>NUCLEOTIDE SEQUENCE [LARGE SCALE GENOMIC DNA]</scope>
    <source>
        <strain evidence="12 13">RN42</strain>
    </source>
</reference>
<dbReference type="STRING" id="1160509.A0A3N4IHG0"/>
<evidence type="ECO:0000256" key="9">
    <source>
        <dbReference type="SAM" id="MobiDB-lite"/>
    </source>
</evidence>
<keyword evidence="7" id="KW-1015">Disulfide bond</keyword>
<evidence type="ECO:0000256" key="7">
    <source>
        <dbReference type="ARBA" id="ARBA00023157"/>
    </source>
</evidence>
<comment type="subcellular location">
    <subcellularLocation>
        <location evidence="1">Membrane</location>
        <topology evidence="1">Lipid-anchor</topology>
        <topology evidence="1">GPI-anchor</topology>
    </subcellularLocation>
    <subcellularLocation>
        <location evidence="2">Secreted</location>
    </subcellularLocation>
</comment>
<dbReference type="PANTHER" id="PTHR48125">
    <property type="entry name" value="LP07818P1"/>
    <property type="match status" value="1"/>
</dbReference>
<evidence type="ECO:0000256" key="5">
    <source>
        <dbReference type="ARBA" id="ARBA00022622"/>
    </source>
</evidence>
<evidence type="ECO:0000256" key="4">
    <source>
        <dbReference type="ARBA" id="ARBA00022525"/>
    </source>
</evidence>
<dbReference type="Proteomes" id="UP000275078">
    <property type="component" value="Unassembled WGS sequence"/>
</dbReference>
<evidence type="ECO:0000313" key="12">
    <source>
        <dbReference type="EMBL" id="RPA85585.1"/>
    </source>
</evidence>
<keyword evidence="5" id="KW-0336">GPI-anchor</keyword>
<evidence type="ECO:0000256" key="1">
    <source>
        <dbReference type="ARBA" id="ARBA00004589"/>
    </source>
</evidence>
<dbReference type="InterPro" id="IPR008427">
    <property type="entry name" value="Extracellular_membr_CFEM_dom"/>
</dbReference>
<gene>
    <name evidence="12" type="ORF">BJ508DRAFT_178523</name>
</gene>
<evidence type="ECO:0000256" key="3">
    <source>
        <dbReference type="ARBA" id="ARBA00010031"/>
    </source>
</evidence>
<comment type="similarity">
    <text evidence="3">Belongs to the RBT5 family.</text>
</comment>
<sequence>MKSFGLITVFAVIGAASASASPDPAPAPIAVPEAAPAPIPLANPEAAPEANPDPQQRYITIATSTRTIIEQRTIPVPTRIGEFTTQQYAWIQRPTTEGAQFDDHFYWMLGQYEVRQNPRYLSMVELGLEQKWHMSVLLMEEFYTALPLCFQWCMNDGIRRKFTECEMGDFECICKDWYNIDPGFICVNEVCPGNSKKTAQQIFQNMCATFDYRMRNQIEDPYTQYFSRDDDIVVRDSEGSVVSFNKPLYKRSPATLLPASELEQYEKIDGRLVRRDGFTAPATPAEATPVPTVVVEVPIPVVTDSPEAHAAEPPAEIGTPAMPEANQPVEDESGAVHPPAAYVYVSESTTRVMIPVAPDSTPVGKILHFPEGKFQVMDQDAILDVAPLFQGYAVVPNEHEAVESQPQSAPDDSTPVTHEMPAEPEVAPNGAGSQQETTFMIFTGGDRQVPEVTIVQSAPIAEVPEIVAFNETESAMPEVVVVQNTTAEIPEVVIVNPVIQNTPEVVAHDKADPAAQQAPPVQEAPPVAAAPAAPPVQQVQEAPPVQQAPPVSAAPVAPPVQQAPPAPAAPVAPPVQQAPPAPAAPVAPPVQQAPPAPAAPVAPPVQQAPPAPAPPVAPPAPPVPEAVGATTLTRIFATLAPGVGGEQDINVQEVIVVQDDGTPITVPHQHVEVDEILVLQNATGVVIRPTQEVEVQEVIVLDDGTTAVVEPHQEAEIGQSLVFPNGTSVNDTFVNDTSPVAIVEGTPLNAPVESGDGTVISLVVPTDGDLEEDNEDNEDSELDGNDTKKTFVFGTTTSSTTATVTSKPRIAENVQEVKSGASGMGLEMIYQSLLIVGMIAVPVAMFM</sequence>
<feature type="compositionally biased region" description="Pro residues" evidence="9">
    <location>
        <begin position="556"/>
        <end position="624"/>
    </location>
</feature>
<dbReference type="AlphaFoldDB" id="A0A3N4IHG0"/>
<feature type="region of interest" description="Disordered" evidence="9">
    <location>
        <begin position="399"/>
        <end position="432"/>
    </location>
</feature>
<keyword evidence="8" id="KW-0449">Lipoprotein</keyword>
<feature type="signal peptide" evidence="10">
    <location>
        <begin position="1"/>
        <end position="20"/>
    </location>
</feature>
<protein>
    <recommendedName>
        <fullName evidence="11">CFEM domain-containing protein</fullName>
    </recommendedName>
</protein>
<evidence type="ECO:0000256" key="2">
    <source>
        <dbReference type="ARBA" id="ARBA00004613"/>
    </source>
</evidence>
<organism evidence="12 13">
    <name type="scientific">Ascobolus immersus RN42</name>
    <dbReference type="NCBI Taxonomy" id="1160509"/>
    <lineage>
        <taxon>Eukaryota</taxon>
        <taxon>Fungi</taxon>
        <taxon>Dikarya</taxon>
        <taxon>Ascomycota</taxon>
        <taxon>Pezizomycotina</taxon>
        <taxon>Pezizomycetes</taxon>
        <taxon>Pezizales</taxon>
        <taxon>Ascobolaceae</taxon>
        <taxon>Ascobolus</taxon>
    </lineage>
</organism>
<feature type="compositionally biased region" description="Polar residues" evidence="9">
    <location>
        <begin position="404"/>
        <end position="416"/>
    </location>
</feature>
<evidence type="ECO:0000313" key="13">
    <source>
        <dbReference type="Proteomes" id="UP000275078"/>
    </source>
</evidence>
<feature type="compositionally biased region" description="Low complexity" evidence="9">
    <location>
        <begin position="513"/>
        <end position="555"/>
    </location>
</feature>
<dbReference type="EMBL" id="ML119653">
    <property type="protein sequence ID" value="RPA85585.1"/>
    <property type="molecule type" value="Genomic_DNA"/>
</dbReference>
<dbReference type="PANTHER" id="PTHR48125:SF10">
    <property type="entry name" value="OS12G0136300 PROTEIN"/>
    <property type="match status" value="1"/>
</dbReference>
<feature type="chain" id="PRO_5018020408" description="CFEM domain-containing protein" evidence="10">
    <location>
        <begin position="21"/>
        <end position="847"/>
    </location>
</feature>
<dbReference type="Pfam" id="PF05730">
    <property type="entry name" value="CFEM"/>
    <property type="match status" value="1"/>
</dbReference>
<evidence type="ECO:0000256" key="8">
    <source>
        <dbReference type="ARBA" id="ARBA00023288"/>
    </source>
</evidence>
<feature type="region of interest" description="Disordered" evidence="9">
    <location>
        <begin position="509"/>
        <end position="624"/>
    </location>
</feature>
<accession>A0A3N4IHG0</accession>
<evidence type="ECO:0000259" key="11">
    <source>
        <dbReference type="Pfam" id="PF05730"/>
    </source>
</evidence>
<keyword evidence="5" id="KW-0325">Glycoprotein</keyword>
<evidence type="ECO:0000256" key="10">
    <source>
        <dbReference type="SAM" id="SignalP"/>
    </source>
</evidence>
<feature type="domain" description="CFEM" evidence="11">
    <location>
        <begin position="144"/>
        <end position="208"/>
    </location>
</feature>
<keyword evidence="5" id="KW-0472">Membrane</keyword>
<proteinExistence type="inferred from homology"/>
<keyword evidence="13" id="KW-1185">Reference proteome</keyword>
<evidence type="ECO:0000256" key="6">
    <source>
        <dbReference type="ARBA" id="ARBA00022729"/>
    </source>
</evidence>
<keyword evidence="6 10" id="KW-0732">Signal</keyword>
<keyword evidence="4" id="KW-0964">Secreted</keyword>
<name>A0A3N4IHG0_ASCIM</name>